<feature type="signal peptide" evidence="1">
    <location>
        <begin position="1"/>
        <end position="18"/>
    </location>
</feature>
<name>A0ABY4XBB3_9SPHN</name>
<dbReference type="Proteomes" id="UP001056937">
    <property type="component" value="Chromosome 1"/>
</dbReference>
<evidence type="ECO:0000313" key="3">
    <source>
        <dbReference type="Proteomes" id="UP001056937"/>
    </source>
</evidence>
<keyword evidence="3" id="KW-1185">Reference proteome</keyword>
<gene>
    <name evidence="2" type="ORF">LHA26_05845</name>
</gene>
<protein>
    <submittedName>
        <fullName evidence="2">Homogentisate 1,2-dioxygenase</fullName>
    </submittedName>
</protein>
<keyword evidence="1" id="KW-0732">Signal</keyword>
<dbReference type="EMBL" id="CP084930">
    <property type="protein sequence ID" value="USI73985.1"/>
    <property type="molecule type" value="Genomic_DNA"/>
</dbReference>
<dbReference type="RefSeq" id="WP_252167792.1">
    <property type="nucleotide sequence ID" value="NZ_CP084930.1"/>
</dbReference>
<reference evidence="2" key="1">
    <citation type="journal article" date="2022" name="Toxins">
        <title>Genomic Analysis of Sphingopyxis sp. USTB-05 for Biodegrading Cyanobacterial Hepatotoxins.</title>
        <authorList>
            <person name="Liu C."/>
            <person name="Xu Q."/>
            <person name="Zhao Z."/>
            <person name="Zhang H."/>
            <person name="Liu X."/>
            <person name="Yin C."/>
            <person name="Liu Y."/>
            <person name="Yan H."/>
        </authorList>
    </citation>
    <scope>NUCLEOTIDE SEQUENCE</scope>
    <source>
        <strain evidence="2">NBD5</strain>
    </source>
</reference>
<evidence type="ECO:0000313" key="2">
    <source>
        <dbReference type="EMBL" id="USI73985.1"/>
    </source>
</evidence>
<evidence type="ECO:0000256" key="1">
    <source>
        <dbReference type="SAM" id="SignalP"/>
    </source>
</evidence>
<sequence>MLVRLLPLAVILAAPAAAQPGPGAAPPAAAPLRGPPAAACPPPPGFAAWTKPMPMVAADHLATAPLPELDLGRAAVLALAPSEKLRYAAKPGKAGGAPSYGGLIAFTAPRAGRYRIALGAPAWLDVVRRGRVLRSTAHAHGPACGTVRKLVDFTLAPGRYTLQLAAAPAPTLTLMVVRQP</sequence>
<organism evidence="2 3">
    <name type="scientific">Sphingomonas morindae</name>
    <dbReference type="NCBI Taxonomy" id="1541170"/>
    <lineage>
        <taxon>Bacteria</taxon>
        <taxon>Pseudomonadati</taxon>
        <taxon>Pseudomonadota</taxon>
        <taxon>Alphaproteobacteria</taxon>
        <taxon>Sphingomonadales</taxon>
        <taxon>Sphingomonadaceae</taxon>
        <taxon>Sphingomonas</taxon>
    </lineage>
</organism>
<proteinExistence type="predicted"/>
<accession>A0ABY4XBB3</accession>
<feature type="chain" id="PRO_5045189211" evidence="1">
    <location>
        <begin position="19"/>
        <end position="180"/>
    </location>
</feature>